<dbReference type="AlphaFoldDB" id="A0A814NVN6"/>
<dbReference type="Proteomes" id="UP000663860">
    <property type="component" value="Unassembled WGS sequence"/>
</dbReference>
<proteinExistence type="predicted"/>
<name>A0A814NVN6_9BILA</name>
<evidence type="ECO:0000313" key="1">
    <source>
        <dbReference type="EMBL" id="CAF1098679.1"/>
    </source>
</evidence>
<organism evidence="1 2">
    <name type="scientific">Adineta steineri</name>
    <dbReference type="NCBI Taxonomy" id="433720"/>
    <lineage>
        <taxon>Eukaryota</taxon>
        <taxon>Metazoa</taxon>
        <taxon>Spiralia</taxon>
        <taxon>Gnathifera</taxon>
        <taxon>Rotifera</taxon>
        <taxon>Eurotatoria</taxon>
        <taxon>Bdelloidea</taxon>
        <taxon>Adinetida</taxon>
        <taxon>Adinetidae</taxon>
        <taxon>Adineta</taxon>
    </lineage>
</organism>
<reference evidence="1" key="1">
    <citation type="submission" date="2021-02" db="EMBL/GenBank/DDBJ databases">
        <authorList>
            <person name="Nowell W R."/>
        </authorList>
    </citation>
    <scope>NUCLEOTIDE SEQUENCE</scope>
</reference>
<gene>
    <name evidence="1" type="ORF">IZO911_LOCUS22916</name>
</gene>
<accession>A0A814NVN6</accession>
<evidence type="ECO:0000313" key="2">
    <source>
        <dbReference type="Proteomes" id="UP000663860"/>
    </source>
</evidence>
<comment type="caution">
    <text evidence="1">The sequence shown here is derived from an EMBL/GenBank/DDBJ whole genome shotgun (WGS) entry which is preliminary data.</text>
</comment>
<sequence>MQNSDNITGTQPVEIEYPNDGIDIDRMIVPPAIQQRPVQQPINNAPVTRRPIRDEPYIAVHGSGSLPKAISSVIIRLFNTEFLKYIDFYQVKL</sequence>
<dbReference type="EMBL" id="CAJNOE010000260">
    <property type="protein sequence ID" value="CAF1098679.1"/>
    <property type="molecule type" value="Genomic_DNA"/>
</dbReference>
<protein>
    <submittedName>
        <fullName evidence="1">Uncharacterized protein</fullName>
    </submittedName>
</protein>